<evidence type="ECO:0000313" key="4">
    <source>
        <dbReference type="Proteomes" id="UP000244855"/>
    </source>
</evidence>
<protein>
    <submittedName>
        <fullName evidence="3">Uncharacterized protein</fullName>
    </submittedName>
</protein>
<dbReference type="PANTHER" id="PTHR24198">
    <property type="entry name" value="ANKYRIN REPEAT AND PROTEIN KINASE DOMAIN-CONTAINING PROTEIN"/>
    <property type="match status" value="1"/>
</dbReference>
<dbReference type="AlphaFoldDB" id="A0A2V1DPH1"/>
<organism evidence="3 4">
    <name type="scientific">Periconia macrospinosa</name>
    <dbReference type="NCBI Taxonomy" id="97972"/>
    <lineage>
        <taxon>Eukaryota</taxon>
        <taxon>Fungi</taxon>
        <taxon>Dikarya</taxon>
        <taxon>Ascomycota</taxon>
        <taxon>Pezizomycotina</taxon>
        <taxon>Dothideomycetes</taxon>
        <taxon>Pleosporomycetidae</taxon>
        <taxon>Pleosporales</taxon>
        <taxon>Massarineae</taxon>
        <taxon>Periconiaceae</taxon>
        <taxon>Periconia</taxon>
    </lineage>
</organism>
<dbReference type="EMBL" id="KZ805380">
    <property type="protein sequence ID" value="PVI00057.1"/>
    <property type="molecule type" value="Genomic_DNA"/>
</dbReference>
<dbReference type="Proteomes" id="UP000244855">
    <property type="component" value="Unassembled WGS sequence"/>
</dbReference>
<dbReference type="InterPro" id="IPR036770">
    <property type="entry name" value="Ankyrin_rpt-contain_sf"/>
</dbReference>
<evidence type="ECO:0000256" key="2">
    <source>
        <dbReference type="ARBA" id="ARBA00023043"/>
    </source>
</evidence>
<dbReference type="Pfam" id="PF00023">
    <property type="entry name" value="Ank"/>
    <property type="match status" value="1"/>
</dbReference>
<dbReference type="InterPro" id="IPR002110">
    <property type="entry name" value="Ankyrin_rpt"/>
</dbReference>
<evidence type="ECO:0000313" key="3">
    <source>
        <dbReference type="EMBL" id="PVI00057.1"/>
    </source>
</evidence>
<proteinExistence type="predicted"/>
<reference evidence="3 4" key="1">
    <citation type="journal article" date="2018" name="Sci. Rep.">
        <title>Comparative genomics provides insights into the lifestyle and reveals functional heterogeneity of dark septate endophytic fungi.</title>
        <authorList>
            <person name="Knapp D.G."/>
            <person name="Nemeth J.B."/>
            <person name="Barry K."/>
            <person name="Hainaut M."/>
            <person name="Henrissat B."/>
            <person name="Johnson J."/>
            <person name="Kuo A."/>
            <person name="Lim J.H.P."/>
            <person name="Lipzen A."/>
            <person name="Nolan M."/>
            <person name="Ohm R.A."/>
            <person name="Tamas L."/>
            <person name="Grigoriev I.V."/>
            <person name="Spatafora J.W."/>
            <person name="Nagy L.G."/>
            <person name="Kovacs G.M."/>
        </authorList>
    </citation>
    <scope>NUCLEOTIDE SEQUENCE [LARGE SCALE GENOMIC DNA]</scope>
    <source>
        <strain evidence="3 4">DSE2036</strain>
    </source>
</reference>
<dbReference type="Gene3D" id="1.25.40.20">
    <property type="entry name" value="Ankyrin repeat-containing domain"/>
    <property type="match status" value="1"/>
</dbReference>
<gene>
    <name evidence="3" type="ORF">DM02DRAFT_655827</name>
</gene>
<accession>A0A2V1DPH1</accession>
<name>A0A2V1DPH1_9PLEO</name>
<dbReference type="OrthoDB" id="341259at2759"/>
<sequence length="420" mass="47894">MTSTLARIAEKPKLSWGEFHYLVSEVLQKLLPGSQDKAIQMADEFFAQSPVLVLLRTAEEQKKMVELNQILRGACRLTRDDSIARLFPLDLEKVMETIRKDERILEGLFSVSLVGLLKYWIKERKYKLVEFLLDQPDLNSNMKYGNQEKPLLFACKDKKMVKLLLAHGADIEARDRLGRNVLYANKCLDTLLDVLLRNGAKTDALDKGGNSVLIGAAIRKQPFVLAALIRKGTAPWTDDGSEKGSFFLQDVCEKYLEDRETARTHSEPDKWTVQWPRDLAYETAKKMSMYHTDRNRVSVSDLLESEEGREAVAQILERKVLLKREGRTIGTNVVWEIRRQATDAAVDSITNQKIALGQVLFAEKVEICLPEAEFSLPLIYISGTVERVFTKLQRCFTGKKRRIFGGLQGTESHRYKLIVQ</sequence>
<keyword evidence="4" id="KW-1185">Reference proteome</keyword>
<evidence type="ECO:0000256" key="1">
    <source>
        <dbReference type="ARBA" id="ARBA00022737"/>
    </source>
</evidence>
<dbReference type="SUPFAM" id="SSF48403">
    <property type="entry name" value="Ankyrin repeat"/>
    <property type="match status" value="1"/>
</dbReference>
<keyword evidence="1" id="KW-0677">Repeat</keyword>
<dbReference type="PANTHER" id="PTHR24198:SF165">
    <property type="entry name" value="ANKYRIN REPEAT-CONTAINING PROTEIN-RELATED"/>
    <property type="match status" value="1"/>
</dbReference>
<keyword evidence="2" id="KW-0040">ANK repeat</keyword>